<dbReference type="PANTHER" id="PTHR43690">
    <property type="entry name" value="NARDILYSIN"/>
    <property type="match status" value="1"/>
</dbReference>
<evidence type="ECO:0000259" key="6">
    <source>
        <dbReference type="Pfam" id="PF00675"/>
    </source>
</evidence>
<evidence type="ECO:0000256" key="3">
    <source>
        <dbReference type="ARBA" id="ARBA00022801"/>
    </source>
</evidence>
<evidence type="ECO:0000256" key="4">
    <source>
        <dbReference type="ARBA" id="ARBA00022833"/>
    </source>
</evidence>
<gene>
    <name evidence="8" type="ORF">FRY97_05765</name>
</gene>
<evidence type="ECO:0000256" key="2">
    <source>
        <dbReference type="ARBA" id="ARBA00022670"/>
    </source>
</evidence>
<dbReference type="GO" id="GO:0008237">
    <property type="term" value="F:metallopeptidase activity"/>
    <property type="evidence" value="ECO:0007669"/>
    <property type="project" value="UniProtKB-KW"/>
</dbReference>
<proteinExistence type="inferred from homology"/>
<dbReference type="InterPro" id="IPR011249">
    <property type="entry name" value="Metalloenz_LuxS/M16"/>
</dbReference>
<protein>
    <submittedName>
        <fullName evidence="8">Insulinase family protein</fullName>
    </submittedName>
</protein>
<comment type="similarity">
    <text evidence="1">Belongs to the peptidase M16 family.</text>
</comment>
<accession>A0A5C6RWX5</accession>
<evidence type="ECO:0000256" key="1">
    <source>
        <dbReference type="ARBA" id="ARBA00007261"/>
    </source>
</evidence>
<dbReference type="PANTHER" id="PTHR43690:SF17">
    <property type="entry name" value="PROTEIN YHJJ"/>
    <property type="match status" value="1"/>
</dbReference>
<feature type="domain" description="Peptidase M16 C-terminal" evidence="7">
    <location>
        <begin position="168"/>
        <end position="344"/>
    </location>
</feature>
<name>A0A5C6RWX5_9BACT</name>
<evidence type="ECO:0000259" key="7">
    <source>
        <dbReference type="Pfam" id="PF05193"/>
    </source>
</evidence>
<dbReference type="EMBL" id="VOOR01000008">
    <property type="protein sequence ID" value="TXB66319.1"/>
    <property type="molecule type" value="Genomic_DNA"/>
</dbReference>
<dbReference type="Pfam" id="PF00675">
    <property type="entry name" value="Peptidase_M16"/>
    <property type="match status" value="1"/>
</dbReference>
<organism evidence="8 9">
    <name type="scientific">Phaeodactylibacter luteus</name>
    <dbReference type="NCBI Taxonomy" id="1564516"/>
    <lineage>
        <taxon>Bacteria</taxon>
        <taxon>Pseudomonadati</taxon>
        <taxon>Bacteroidota</taxon>
        <taxon>Saprospiria</taxon>
        <taxon>Saprospirales</taxon>
        <taxon>Haliscomenobacteraceae</taxon>
        <taxon>Phaeodactylibacter</taxon>
    </lineage>
</organism>
<keyword evidence="4" id="KW-0862">Zinc</keyword>
<keyword evidence="2" id="KW-0645">Protease</keyword>
<dbReference type="SUPFAM" id="SSF63411">
    <property type="entry name" value="LuxS/MPP-like metallohydrolase"/>
    <property type="match status" value="2"/>
</dbReference>
<dbReference type="InterPro" id="IPR050626">
    <property type="entry name" value="Peptidase_M16"/>
</dbReference>
<keyword evidence="3" id="KW-0378">Hydrolase</keyword>
<sequence>MIRFDRFELSNGLRVIVHEDDSTPMAAVNVLYNVGARDESPDKTGFAHLFEHLMFGGSANVPDFDTPIQMAGGENNAFTNNDITNFYDLLPAENLETAFWLESDRMLALNFDEKVLDVQRKVVIEEFKETCLDEPYGDVWHHIADMAYKVHPYRWPTIGKVPKHVEDATLEDVKAFFYKYYRPNNAILAVAGNVNAEQVRMLAEKWFGDIPPGPKHLRQLPQEPPQKRLERRINEANVPVDALYLAFHMPSRYQREYYVADLLSDVLSNGDSSRLYRRLLKEQQLFTAIDCYVTGSIDPGLFIVEGKPAPGVSLEACAGAIWKELELLKAEPVPERELQKLKNKVESTLIFSELNVLNKAINLAFFELLGDAELINQEAQFYQEISSEDLHKAAQAIFTAENCSELFYKAKQAEAQGA</sequence>
<evidence type="ECO:0000313" key="8">
    <source>
        <dbReference type="EMBL" id="TXB66319.1"/>
    </source>
</evidence>
<dbReference type="Gene3D" id="3.30.830.10">
    <property type="entry name" value="Metalloenzyme, LuxS/M16 peptidase-like"/>
    <property type="match status" value="2"/>
</dbReference>
<dbReference type="OrthoDB" id="9811314at2"/>
<dbReference type="InterPro" id="IPR007863">
    <property type="entry name" value="Peptidase_M16_C"/>
</dbReference>
<dbReference type="Pfam" id="PF05193">
    <property type="entry name" value="Peptidase_M16_C"/>
    <property type="match status" value="1"/>
</dbReference>
<evidence type="ECO:0000256" key="5">
    <source>
        <dbReference type="ARBA" id="ARBA00023049"/>
    </source>
</evidence>
<dbReference type="RefSeq" id="WP_147166488.1">
    <property type="nucleotide sequence ID" value="NZ_VOOR01000008.1"/>
</dbReference>
<dbReference type="GO" id="GO:0046872">
    <property type="term" value="F:metal ion binding"/>
    <property type="evidence" value="ECO:0007669"/>
    <property type="project" value="InterPro"/>
</dbReference>
<keyword evidence="5" id="KW-0482">Metalloprotease</keyword>
<evidence type="ECO:0000313" key="9">
    <source>
        <dbReference type="Proteomes" id="UP000321580"/>
    </source>
</evidence>
<comment type="caution">
    <text evidence="8">The sequence shown here is derived from an EMBL/GenBank/DDBJ whole genome shotgun (WGS) entry which is preliminary data.</text>
</comment>
<keyword evidence="9" id="KW-1185">Reference proteome</keyword>
<dbReference type="InterPro" id="IPR011765">
    <property type="entry name" value="Pept_M16_N"/>
</dbReference>
<feature type="domain" description="Peptidase M16 N-terminal" evidence="6">
    <location>
        <begin position="15"/>
        <end position="130"/>
    </location>
</feature>
<dbReference type="GO" id="GO:0006508">
    <property type="term" value="P:proteolysis"/>
    <property type="evidence" value="ECO:0007669"/>
    <property type="project" value="UniProtKB-KW"/>
</dbReference>
<dbReference type="Proteomes" id="UP000321580">
    <property type="component" value="Unassembled WGS sequence"/>
</dbReference>
<dbReference type="AlphaFoldDB" id="A0A5C6RWX5"/>
<reference evidence="8 9" key="1">
    <citation type="submission" date="2019-08" db="EMBL/GenBank/DDBJ databases">
        <title>Genome of Phaeodactylibacter luteus.</title>
        <authorList>
            <person name="Bowman J.P."/>
        </authorList>
    </citation>
    <scope>NUCLEOTIDE SEQUENCE [LARGE SCALE GENOMIC DNA]</scope>
    <source>
        <strain evidence="8 9">KCTC 42180</strain>
    </source>
</reference>